<evidence type="ECO:0000313" key="2">
    <source>
        <dbReference type="Proteomes" id="UP000005408"/>
    </source>
</evidence>
<proteinExistence type="predicted"/>
<dbReference type="EnsemblMetazoa" id="G19650.5">
    <property type="protein sequence ID" value="G19650.5:cds"/>
    <property type="gene ID" value="G19650"/>
</dbReference>
<dbReference type="EnsemblMetazoa" id="G19650.3">
    <property type="protein sequence ID" value="G19650.3:cds"/>
    <property type="gene ID" value="G19650"/>
</dbReference>
<dbReference type="AlphaFoldDB" id="A0A8W8JNB4"/>
<organism evidence="1 2">
    <name type="scientific">Magallana gigas</name>
    <name type="common">Pacific oyster</name>
    <name type="synonym">Crassostrea gigas</name>
    <dbReference type="NCBI Taxonomy" id="29159"/>
    <lineage>
        <taxon>Eukaryota</taxon>
        <taxon>Metazoa</taxon>
        <taxon>Spiralia</taxon>
        <taxon>Lophotrochozoa</taxon>
        <taxon>Mollusca</taxon>
        <taxon>Bivalvia</taxon>
        <taxon>Autobranchia</taxon>
        <taxon>Pteriomorphia</taxon>
        <taxon>Ostreida</taxon>
        <taxon>Ostreoidea</taxon>
        <taxon>Ostreidae</taxon>
        <taxon>Magallana</taxon>
    </lineage>
</organism>
<protein>
    <submittedName>
        <fullName evidence="1">Uncharacterized protein</fullName>
    </submittedName>
</protein>
<name>A0A8W8JNB4_MAGGI</name>
<evidence type="ECO:0000313" key="1">
    <source>
        <dbReference type="EnsemblMetazoa" id="G19650.3:cds"/>
    </source>
</evidence>
<accession>A0A8W8JNB4</accession>
<dbReference type="OMA" id="NDQDWIV"/>
<dbReference type="EnsemblMetazoa" id="G19650.2">
    <property type="protein sequence ID" value="G19650.2:cds"/>
    <property type="gene ID" value="G19650"/>
</dbReference>
<reference evidence="1" key="1">
    <citation type="submission" date="2022-08" db="UniProtKB">
        <authorList>
            <consortium name="EnsemblMetazoa"/>
        </authorList>
    </citation>
    <scope>IDENTIFICATION</scope>
    <source>
        <strain evidence="1">05x7-T-G4-1.051#20</strain>
    </source>
</reference>
<keyword evidence="2" id="KW-1185">Reference proteome</keyword>
<dbReference type="Proteomes" id="UP000005408">
    <property type="component" value="Unassembled WGS sequence"/>
</dbReference>
<sequence>MKVMQLSRCHLFNKNCLLRSASSNFCRGESENLTKASTKIIPSRWITSGPSKVRTLTCPQNIDGGFSRAPIIGRFKAFLFRLKYPEFKFWDAVDGCKEVTPLVGDLIGSGNFNKLEVMVDSELLKCLMVNIEQQPWIKTLDLGEPNTKFCFWHSFWETKNEETGALRIAIETALYMNWAEPNVVAVAQHFVFQRYITEDNDQDWIVTNYNLMRMDK</sequence>
<dbReference type="OrthoDB" id="6176482at2759"/>